<evidence type="ECO:0000313" key="1">
    <source>
        <dbReference type="Proteomes" id="UP000095287"/>
    </source>
</evidence>
<sequence length="188" mass="21628">MEAHNQLEWHIQFCCNNRAPCNFESTTDRSRAIFQFPDLVNPAFKIQIHEHIRTHDLNLCSMTVPTPRGRQYHYQFLGSTIANCLLLLLVQRGDNNSTRRNANRKLSSSATRLMSYFRARLLRPAADPKTSSRKTSWNQSLHTYGHRSHDSQLDAHLFHVTSFTVNKPQFCADPFLCSSPTDLRGQAL</sequence>
<proteinExistence type="predicted"/>
<organism evidence="1 2">
    <name type="scientific">Steinernema glaseri</name>
    <dbReference type="NCBI Taxonomy" id="37863"/>
    <lineage>
        <taxon>Eukaryota</taxon>
        <taxon>Metazoa</taxon>
        <taxon>Ecdysozoa</taxon>
        <taxon>Nematoda</taxon>
        <taxon>Chromadorea</taxon>
        <taxon>Rhabditida</taxon>
        <taxon>Tylenchina</taxon>
        <taxon>Panagrolaimomorpha</taxon>
        <taxon>Strongyloidoidea</taxon>
        <taxon>Steinernematidae</taxon>
        <taxon>Steinernema</taxon>
    </lineage>
</organism>
<dbReference type="AlphaFoldDB" id="A0A1I7YCH8"/>
<accession>A0A1I7YCH8</accession>
<dbReference type="Proteomes" id="UP000095287">
    <property type="component" value="Unplaced"/>
</dbReference>
<name>A0A1I7YCH8_9BILA</name>
<evidence type="ECO:0000313" key="2">
    <source>
        <dbReference type="WBParaSite" id="L893_g14742.t1"/>
    </source>
</evidence>
<keyword evidence="1" id="KW-1185">Reference proteome</keyword>
<dbReference type="WBParaSite" id="L893_g14742.t1">
    <property type="protein sequence ID" value="L893_g14742.t1"/>
    <property type="gene ID" value="L893_g14742"/>
</dbReference>
<protein>
    <submittedName>
        <fullName evidence="2">Uncharacterized protein</fullName>
    </submittedName>
</protein>
<reference evidence="2" key="1">
    <citation type="submission" date="2016-11" db="UniProtKB">
        <authorList>
            <consortium name="WormBaseParasite"/>
        </authorList>
    </citation>
    <scope>IDENTIFICATION</scope>
</reference>